<keyword evidence="8" id="KW-1015">Disulfide bond</keyword>
<dbReference type="InterPro" id="IPR026444">
    <property type="entry name" value="Secre_tail"/>
</dbReference>
<feature type="domain" description="Peptidase M43 pregnancy-associated plasma-A" evidence="10">
    <location>
        <begin position="171"/>
        <end position="315"/>
    </location>
</feature>
<keyword evidence="2" id="KW-0645">Protease</keyword>
<feature type="signal peptide" evidence="9">
    <location>
        <begin position="1"/>
        <end position="19"/>
    </location>
</feature>
<keyword evidence="13" id="KW-1185">Reference proteome</keyword>
<dbReference type="InterPro" id="IPR013783">
    <property type="entry name" value="Ig-like_fold"/>
</dbReference>
<protein>
    <submittedName>
        <fullName evidence="12">T9SS type A sorting domain-containing protein</fullName>
    </submittedName>
</protein>
<dbReference type="Gene3D" id="2.60.40.10">
    <property type="entry name" value="Immunoglobulins"/>
    <property type="match status" value="1"/>
</dbReference>
<evidence type="ECO:0000256" key="6">
    <source>
        <dbReference type="ARBA" id="ARBA00022833"/>
    </source>
</evidence>
<comment type="similarity">
    <text evidence="1">Belongs to the peptidase M43B family.</text>
</comment>
<dbReference type="GO" id="GO:0046872">
    <property type="term" value="F:metal ion binding"/>
    <property type="evidence" value="ECO:0007669"/>
    <property type="project" value="UniProtKB-KW"/>
</dbReference>
<dbReference type="EMBL" id="WRXO01000004">
    <property type="protein sequence ID" value="MVT42123.1"/>
    <property type="molecule type" value="Genomic_DNA"/>
</dbReference>
<organism evidence="12 13">
    <name type="scientific">Chitinophaga oryziterrae</name>
    <dbReference type="NCBI Taxonomy" id="1031224"/>
    <lineage>
        <taxon>Bacteria</taxon>
        <taxon>Pseudomonadati</taxon>
        <taxon>Bacteroidota</taxon>
        <taxon>Chitinophagia</taxon>
        <taxon>Chitinophagales</taxon>
        <taxon>Chitinophagaceae</taxon>
        <taxon>Chitinophaga</taxon>
    </lineage>
</organism>
<keyword evidence="3" id="KW-0479">Metal-binding</keyword>
<evidence type="ECO:0000256" key="1">
    <source>
        <dbReference type="ARBA" id="ARBA00008721"/>
    </source>
</evidence>
<evidence type="ECO:0000256" key="2">
    <source>
        <dbReference type="ARBA" id="ARBA00022670"/>
    </source>
</evidence>
<name>A0A6N8JAF9_9BACT</name>
<evidence type="ECO:0000259" key="11">
    <source>
        <dbReference type="Pfam" id="PF18962"/>
    </source>
</evidence>
<dbReference type="Pfam" id="PF18962">
    <property type="entry name" value="Por_Secre_tail"/>
    <property type="match status" value="1"/>
</dbReference>
<gene>
    <name evidence="12" type="ORF">GO495_16140</name>
</gene>
<dbReference type="GO" id="GO:0008237">
    <property type="term" value="F:metallopeptidase activity"/>
    <property type="evidence" value="ECO:0007669"/>
    <property type="project" value="UniProtKB-KW"/>
</dbReference>
<reference evidence="12 13" key="1">
    <citation type="submission" date="2019-12" db="EMBL/GenBank/DDBJ databases">
        <title>The draft genomic sequence of strain Chitinophaga oryziterrae JCM 16595.</title>
        <authorList>
            <person name="Zhang X."/>
        </authorList>
    </citation>
    <scope>NUCLEOTIDE SEQUENCE [LARGE SCALE GENOMIC DNA]</scope>
    <source>
        <strain evidence="12 13">JCM 16595</strain>
    </source>
</reference>
<dbReference type="SUPFAM" id="SSF55486">
    <property type="entry name" value="Metalloproteases ('zincins'), catalytic domain"/>
    <property type="match status" value="1"/>
</dbReference>
<evidence type="ECO:0000313" key="13">
    <source>
        <dbReference type="Proteomes" id="UP000468388"/>
    </source>
</evidence>
<dbReference type="Proteomes" id="UP000468388">
    <property type="component" value="Unassembled WGS sequence"/>
</dbReference>
<evidence type="ECO:0000256" key="3">
    <source>
        <dbReference type="ARBA" id="ARBA00022723"/>
    </source>
</evidence>
<evidence type="ECO:0000259" key="10">
    <source>
        <dbReference type="Pfam" id="PF05572"/>
    </source>
</evidence>
<dbReference type="InterPro" id="IPR008754">
    <property type="entry name" value="Peptidase_M43"/>
</dbReference>
<dbReference type="CDD" id="cd04275">
    <property type="entry name" value="ZnMc_pappalysin_like"/>
    <property type="match status" value="1"/>
</dbReference>
<evidence type="ECO:0000256" key="9">
    <source>
        <dbReference type="SAM" id="SignalP"/>
    </source>
</evidence>
<dbReference type="OrthoDB" id="6278496at2"/>
<evidence type="ECO:0000313" key="12">
    <source>
        <dbReference type="EMBL" id="MVT42123.1"/>
    </source>
</evidence>
<keyword evidence="5" id="KW-0378">Hydrolase</keyword>
<evidence type="ECO:0000256" key="8">
    <source>
        <dbReference type="ARBA" id="ARBA00023157"/>
    </source>
</evidence>
<dbReference type="GO" id="GO:0006508">
    <property type="term" value="P:proteolysis"/>
    <property type="evidence" value="ECO:0007669"/>
    <property type="project" value="UniProtKB-KW"/>
</dbReference>
<evidence type="ECO:0000256" key="4">
    <source>
        <dbReference type="ARBA" id="ARBA00022729"/>
    </source>
</evidence>
<dbReference type="RefSeq" id="WP_157300754.1">
    <property type="nucleotide sequence ID" value="NZ_BAAAZB010000005.1"/>
</dbReference>
<dbReference type="NCBIfam" id="TIGR04183">
    <property type="entry name" value="Por_Secre_tail"/>
    <property type="match status" value="1"/>
</dbReference>
<keyword evidence="4 9" id="KW-0732">Signal</keyword>
<keyword evidence="7" id="KW-0482">Metalloprotease</keyword>
<accession>A0A6N8JAF9</accession>
<evidence type="ECO:0000256" key="5">
    <source>
        <dbReference type="ARBA" id="ARBA00022801"/>
    </source>
</evidence>
<feature type="domain" description="Secretion system C-terminal sorting" evidence="11">
    <location>
        <begin position="636"/>
        <end position="706"/>
    </location>
</feature>
<dbReference type="PANTHER" id="PTHR47466:SF1">
    <property type="entry name" value="METALLOPROTEASE MEP1 (AFU_ORTHOLOGUE AFUA_1G07730)-RELATED"/>
    <property type="match status" value="1"/>
</dbReference>
<dbReference type="InterPro" id="IPR024079">
    <property type="entry name" value="MetalloPept_cat_dom_sf"/>
</dbReference>
<sequence length="712" mass="78106">MRNFTLFILTIFYVLPAIAQRNCGTETSILQQIQANPALLQVREAKEASLREATLRMKQIRALSKTSYSTVTIPVVVHIVLKNPASVTDAQVLSQIATLNEDYIAANADMSQLPSAWQSLVGNSSLQFCLAQRTPDDNPTNGIDRVTTTKNSFSALDNAAQGVKFASTGGADIWDNTRYLNIWVCDLANNYLGVATFPGLYPANQEGVVVDYTAFGNTGTAASPYNKGRTAVHEIGHYFTLRHTWGDEDACAADDGIDDTPLQGTSTSGCPVFPRTDNCSKVSPGIMFNNYMDYSDDACMLLFTSEQVDRMRVSLDADHASLLTSNACQPLNLLANDAQVLNILAPSAQICENSITPYIVLKNQGLNKLTAVTITYQIDNGDTHAFNWTGSLTALKTDTLYLPDTAPGEGAHILKAYTSQPNGGTDDDITNDTASMAFQYYADGTFPLTEGFEGSTFPPTAWEIKNYDASYTWEVTTDAAKSGSKSVVMHNRAYNTNGETDDLFSPLMNPSGYDSVFLFFDVASASYSGATSGETLWDSLMVLTTSDCGITFDSIYKRGGPDFLTHKQSVTSEFIPTAAEWRRDSVNLTPIIKKGEFRVVFRNISNDENNIYLDNINLVTKATLPYLKEKGYTVGPNPTSNQVFITFLEPPANLQYIALYNTLGQLVSKQQASDINSSNRFIFDLVNEPNGIYFVKLIYRNSVKTIKITKVQ</sequence>
<comment type="caution">
    <text evidence="12">The sequence shown here is derived from an EMBL/GenBank/DDBJ whole genome shotgun (WGS) entry which is preliminary data.</text>
</comment>
<dbReference type="Pfam" id="PF05572">
    <property type="entry name" value="Peptidase_M43"/>
    <property type="match status" value="1"/>
</dbReference>
<evidence type="ECO:0000256" key="7">
    <source>
        <dbReference type="ARBA" id="ARBA00023049"/>
    </source>
</evidence>
<dbReference type="PANTHER" id="PTHR47466">
    <property type="match status" value="1"/>
</dbReference>
<keyword evidence="6" id="KW-0862">Zinc</keyword>
<dbReference type="AlphaFoldDB" id="A0A6N8JAF9"/>
<dbReference type="Gene3D" id="3.40.390.10">
    <property type="entry name" value="Collagenase (Catalytic Domain)"/>
    <property type="match status" value="1"/>
</dbReference>
<feature type="chain" id="PRO_5026899279" evidence="9">
    <location>
        <begin position="20"/>
        <end position="712"/>
    </location>
</feature>
<proteinExistence type="inferred from homology"/>